<proteinExistence type="predicted"/>
<feature type="domain" description="DAC" evidence="6">
    <location>
        <begin position="1"/>
        <end position="67"/>
    </location>
</feature>
<reference evidence="7 8" key="1">
    <citation type="submission" date="2009-02" db="EMBL/GenBank/DDBJ databases">
        <authorList>
            <person name="Fulton L."/>
            <person name="Clifton S."/>
            <person name="Fulton B."/>
            <person name="Xu J."/>
            <person name="Minx P."/>
            <person name="Pepin K.H."/>
            <person name="Johnson M."/>
            <person name="Bhonagiri V."/>
            <person name="Nash W.E."/>
            <person name="Mardis E.R."/>
            <person name="Wilson R.K."/>
        </authorList>
    </citation>
    <scope>NUCLEOTIDE SEQUENCE [LARGE SCALE GENOMIC DNA]</scope>
    <source>
        <strain evidence="7 8">DSM 16841</strain>
    </source>
</reference>
<gene>
    <name evidence="7" type="ORF">ROSEINA2194_02613</name>
</gene>
<sequence>MRGDRVVSATCYLPLTDSLSLSKDLGTRHRAAVGISEVSDSLTIVVSEETGKVSIALDGELYRNVDAEFLKNKLAYIQKREQDTSKVKSWRRRLKDVTKIRKESNE</sequence>
<accession>C0FV42</accession>
<comment type="catalytic activity">
    <reaction evidence="1">
        <text>2 ATP = 3',3'-c-di-AMP + 2 diphosphate</text>
        <dbReference type="Rhea" id="RHEA:35655"/>
        <dbReference type="ChEBI" id="CHEBI:30616"/>
        <dbReference type="ChEBI" id="CHEBI:33019"/>
        <dbReference type="ChEBI" id="CHEBI:71500"/>
        <dbReference type="EC" id="2.7.7.85"/>
    </reaction>
</comment>
<evidence type="ECO:0000313" key="8">
    <source>
        <dbReference type="Proteomes" id="UP000003561"/>
    </source>
</evidence>
<keyword evidence="5" id="KW-0067">ATP-binding</keyword>
<dbReference type="GO" id="GO:0005524">
    <property type="term" value="F:ATP binding"/>
    <property type="evidence" value="ECO:0007669"/>
    <property type="project" value="UniProtKB-KW"/>
</dbReference>
<comment type="caution">
    <text evidence="7">The sequence shown here is derived from an EMBL/GenBank/DDBJ whole genome shotgun (WGS) entry which is preliminary data.</text>
</comment>
<organism evidence="7 8">
    <name type="scientific">Roseburia inulinivorans DSM 16841</name>
    <dbReference type="NCBI Taxonomy" id="622312"/>
    <lineage>
        <taxon>Bacteria</taxon>
        <taxon>Bacillati</taxon>
        <taxon>Bacillota</taxon>
        <taxon>Clostridia</taxon>
        <taxon>Lachnospirales</taxon>
        <taxon>Lachnospiraceae</taxon>
        <taxon>Roseburia</taxon>
    </lineage>
</organism>
<reference evidence="7 8" key="2">
    <citation type="submission" date="2009-03" db="EMBL/GenBank/DDBJ databases">
        <title>Draft genome sequence of Roseburia inulinivorans (DSM 16841).</title>
        <authorList>
            <person name="Sudarsanam P."/>
            <person name="Ley R."/>
            <person name="Guruge J."/>
            <person name="Turnbaugh P.J."/>
            <person name="Mahowald M."/>
            <person name="Liep D."/>
            <person name="Gordon J."/>
        </authorList>
    </citation>
    <scope>NUCLEOTIDE SEQUENCE [LARGE SCALE GENOMIC DNA]</scope>
    <source>
        <strain evidence="7 8">DSM 16841</strain>
    </source>
</reference>
<dbReference type="PANTHER" id="PTHR34185">
    <property type="entry name" value="DIADENYLATE CYCLASE"/>
    <property type="match status" value="1"/>
</dbReference>
<protein>
    <recommendedName>
        <fullName evidence="6">DAC domain-containing protein</fullName>
    </recommendedName>
</protein>
<evidence type="ECO:0000256" key="3">
    <source>
        <dbReference type="ARBA" id="ARBA00022695"/>
    </source>
</evidence>
<dbReference type="InterPro" id="IPR050338">
    <property type="entry name" value="DisA"/>
</dbReference>
<dbReference type="EMBL" id="ACFY01000096">
    <property type="protein sequence ID" value="EEG93646.1"/>
    <property type="molecule type" value="Genomic_DNA"/>
</dbReference>
<dbReference type="Pfam" id="PF02457">
    <property type="entry name" value="DAC"/>
    <property type="match status" value="1"/>
</dbReference>
<keyword evidence="3" id="KW-0548">Nucleotidyltransferase</keyword>
<keyword evidence="4" id="KW-0547">Nucleotide-binding</keyword>
<keyword evidence="2" id="KW-0808">Transferase</keyword>
<dbReference type="eggNOG" id="COG1624">
    <property type="taxonomic scope" value="Bacteria"/>
</dbReference>
<name>C0FV42_9FIRM</name>
<evidence type="ECO:0000256" key="4">
    <source>
        <dbReference type="ARBA" id="ARBA00022741"/>
    </source>
</evidence>
<evidence type="ECO:0000256" key="5">
    <source>
        <dbReference type="ARBA" id="ARBA00022840"/>
    </source>
</evidence>
<dbReference type="SUPFAM" id="SSF143597">
    <property type="entry name" value="YojJ-like"/>
    <property type="match status" value="1"/>
</dbReference>
<dbReference type="InterPro" id="IPR036888">
    <property type="entry name" value="DNA_integrity_DisA_N_sf"/>
</dbReference>
<dbReference type="GO" id="GO:0106408">
    <property type="term" value="F:diadenylate cyclase activity"/>
    <property type="evidence" value="ECO:0007669"/>
    <property type="project" value="UniProtKB-EC"/>
</dbReference>
<dbReference type="GO" id="GO:0004016">
    <property type="term" value="F:adenylate cyclase activity"/>
    <property type="evidence" value="ECO:0007669"/>
    <property type="project" value="TreeGrafter"/>
</dbReference>
<evidence type="ECO:0000256" key="1">
    <source>
        <dbReference type="ARBA" id="ARBA00000877"/>
    </source>
</evidence>
<dbReference type="InterPro" id="IPR003390">
    <property type="entry name" value="DNA_integrity_scan_DisA_N"/>
</dbReference>
<evidence type="ECO:0000256" key="2">
    <source>
        <dbReference type="ARBA" id="ARBA00022679"/>
    </source>
</evidence>
<dbReference type="PROSITE" id="PS51794">
    <property type="entry name" value="DAC"/>
    <property type="match status" value="1"/>
</dbReference>
<dbReference type="PANTHER" id="PTHR34185:SF1">
    <property type="entry name" value="DIADENYLATE CYCLASE"/>
    <property type="match status" value="1"/>
</dbReference>
<dbReference type="AlphaFoldDB" id="C0FV42"/>
<dbReference type="Gene3D" id="3.40.1700.10">
    <property type="entry name" value="DNA integrity scanning protein, DisA, N-terminal domain"/>
    <property type="match status" value="1"/>
</dbReference>
<dbReference type="Proteomes" id="UP000003561">
    <property type="component" value="Unassembled WGS sequence"/>
</dbReference>
<evidence type="ECO:0000313" key="7">
    <source>
        <dbReference type="EMBL" id="EEG93646.1"/>
    </source>
</evidence>
<evidence type="ECO:0000259" key="6">
    <source>
        <dbReference type="PROSITE" id="PS51794"/>
    </source>
</evidence>